<gene>
    <name evidence="2" type="ORF">EHSB41UT_04443</name>
</gene>
<evidence type="ECO:0000313" key="3">
    <source>
        <dbReference type="Proteomes" id="UP000196573"/>
    </source>
</evidence>
<evidence type="ECO:0000313" key="2">
    <source>
        <dbReference type="EMBL" id="SMA50626.1"/>
    </source>
</evidence>
<dbReference type="Proteomes" id="UP000196573">
    <property type="component" value="Unassembled WGS sequence"/>
</dbReference>
<accession>A0A1X7AQP8</accession>
<organism evidence="2 3">
    <name type="scientific">Parendozoicomonas haliclonae</name>
    <dbReference type="NCBI Taxonomy" id="1960125"/>
    <lineage>
        <taxon>Bacteria</taxon>
        <taxon>Pseudomonadati</taxon>
        <taxon>Pseudomonadota</taxon>
        <taxon>Gammaproteobacteria</taxon>
        <taxon>Oceanospirillales</taxon>
        <taxon>Endozoicomonadaceae</taxon>
        <taxon>Parendozoicomonas</taxon>
    </lineage>
</organism>
<feature type="region of interest" description="Disordered" evidence="1">
    <location>
        <begin position="87"/>
        <end position="118"/>
    </location>
</feature>
<keyword evidence="3" id="KW-1185">Reference proteome</keyword>
<reference evidence="2 3" key="1">
    <citation type="submission" date="2017-03" db="EMBL/GenBank/DDBJ databases">
        <authorList>
            <person name="Afonso C.L."/>
            <person name="Miller P.J."/>
            <person name="Scott M.A."/>
            <person name="Spackman E."/>
            <person name="Goraichik I."/>
            <person name="Dimitrov K.M."/>
            <person name="Suarez D.L."/>
            <person name="Swayne D.E."/>
        </authorList>
    </citation>
    <scope>NUCLEOTIDE SEQUENCE [LARGE SCALE GENOMIC DNA]</scope>
    <source>
        <strain evidence="2">SB41UT1</strain>
    </source>
</reference>
<dbReference type="EMBL" id="FWPT01000014">
    <property type="protein sequence ID" value="SMA50626.1"/>
    <property type="molecule type" value="Genomic_DNA"/>
</dbReference>
<protein>
    <submittedName>
        <fullName evidence="2">Uncharacterized protein</fullName>
    </submittedName>
</protein>
<dbReference type="AlphaFoldDB" id="A0A1X7AQP8"/>
<evidence type="ECO:0000256" key="1">
    <source>
        <dbReference type="SAM" id="MobiDB-lite"/>
    </source>
</evidence>
<sequence>MLHLSKVLPTVDRQLSLLKPGESIHFKTYKKDRGFQITCLTPDHFHLREYGFANTSYHGNAAHIKKQARQVLKREFPRSNMAWFEYHRGNGFEPSPQEPVPSNTKQSPCSNRGLAKLP</sequence>
<name>A0A1X7AQP8_9GAMM</name>
<proteinExistence type="predicted"/>
<feature type="compositionally biased region" description="Polar residues" evidence="1">
    <location>
        <begin position="100"/>
        <end position="110"/>
    </location>
</feature>